<proteinExistence type="predicted"/>
<accession>A0ABW8PKL0</accession>
<comment type="caution">
    <text evidence="1">The sequence shown here is derived from an EMBL/GenBank/DDBJ whole genome shotgun (WGS) entry which is preliminary data.</text>
</comment>
<dbReference type="RefSeq" id="WP_146105921.1">
    <property type="nucleotide sequence ID" value="NZ_JAZGZR010000002.1"/>
</dbReference>
<dbReference type="Proteomes" id="UP001621813">
    <property type="component" value="Unassembled WGS sequence"/>
</dbReference>
<evidence type="ECO:0000313" key="2">
    <source>
        <dbReference type="Proteomes" id="UP001621813"/>
    </source>
</evidence>
<dbReference type="EMBL" id="JAZGZR010000002">
    <property type="protein sequence ID" value="MFK7048480.1"/>
    <property type="molecule type" value="Genomic_DNA"/>
</dbReference>
<protein>
    <submittedName>
        <fullName evidence="1">Uncharacterized protein</fullName>
    </submittedName>
</protein>
<keyword evidence="2" id="KW-1185">Reference proteome</keyword>
<reference evidence="1 2" key="1">
    <citation type="submission" date="2024-02" db="EMBL/GenBank/DDBJ databases">
        <title>Comparative Genomic Analysis of Flavobacterium Species Causing Columnaris Disease of Freshwater Fish in Thailand: Insights into Virulence and Resistance Mechanisms.</title>
        <authorList>
            <person name="Nguyen D."/>
            <person name="Chokmangmeepisarn P."/>
            <person name="Khianchaikhan K."/>
            <person name="Morishita M."/>
            <person name="Bunnoy A."/>
            <person name="Rodkhum C."/>
        </authorList>
    </citation>
    <scope>NUCLEOTIDE SEQUENCE [LARGE SCALE GENOMIC DNA]</scope>
    <source>
        <strain evidence="1 2">KCRT2007</strain>
    </source>
</reference>
<gene>
    <name evidence="1" type="ORF">V3Q77_01105</name>
</gene>
<name>A0ABW8PKL0_9FLAO</name>
<organism evidence="1 2">
    <name type="scientific">Flavobacterium davisii</name>
    <dbReference type="NCBI Taxonomy" id="2906077"/>
    <lineage>
        <taxon>Bacteria</taxon>
        <taxon>Pseudomonadati</taxon>
        <taxon>Bacteroidota</taxon>
        <taxon>Flavobacteriia</taxon>
        <taxon>Flavobacteriales</taxon>
        <taxon>Flavobacteriaceae</taxon>
        <taxon>Flavobacterium</taxon>
    </lineage>
</organism>
<sequence length="75" mass="8921">MFDLTKEDDLMSKVFGEFAFQEDKEDEPVEEYSIEEEEVAMCICPECLEEFDAKKNIVEEEKSNKIQHIKKELLR</sequence>
<evidence type="ECO:0000313" key="1">
    <source>
        <dbReference type="EMBL" id="MFK7048480.1"/>
    </source>
</evidence>